<dbReference type="AlphaFoldDB" id="A0A9Q3BID7"/>
<comment type="caution">
    <text evidence="1">The sequence shown here is derived from an EMBL/GenBank/DDBJ whole genome shotgun (WGS) entry which is preliminary data.</text>
</comment>
<organism evidence="1 2">
    <name type="scientific">Austropuccinia psidii MF-1</name>
    <dbReference type="NCBI Taxonomy" id="1389203"/>
    <lineage>
        <taxon>Eukaryota</taxon>
        <taxon>Fungi</taxon>
        <taxon>Dikarya</taxon>
        <taxon>Basidiomycota</taxon>
        <taxon>Pucciniomycotina</taxon>
        <taxon>Pucciniomycetes</taxon>
        <taxon>Pucciniales</taxon>
        <taxon>Sphaerophragmiaceae</taxon>
        <taxon>Austropuccinia</taxon>
    </lineage>
</organism>
<reference evidence="1" key="1">
    <citation type="submission" date="2021-03" db="EMBL/GenBank/DDBJ databases">
        <title>Draft genome sequence of rust myrtle Austropuccinia psidii MF-1, a brazilian biotype.</title>
        <authorList>
            <person name="Quecine M.C."/>
            <person name="Pachon D.M.R."/>
            <person name="Bonatelli M.L."/>
            <person name="Correr F.H."/>
            <person name="Franceschini L.M."/>
            <person name="Leite T.F."/>
            <person name="Margarido G.R.A."/>
            <person name="Almeida C.A."/>
            <person name="Ferrarezi J.A."/>
            <person name="Labate C.A."/>
        </authorList>
    </citation>
    <scope>NUCLEOTIDE SEQUENCE</scope>
    <source>
        <strain evidence="1">MF-1</strain>
    </source>
</reference>
<keyword evidence="2" id="KW-1185">Reference proteome</keyword>
<dbReference type="OrthoDB" id="8063676at2759"/>
<evidence type="ECO:0000313" key="2">
    <source>
        <dbReference type="Proteomes" id="UP000765509"/>
    </source>
</evidence>
<dbReference type="Proteomes" id="UP000765509">
    <property type="component" value="Unassembled WGS sequence"/>
</dbReference>
<protein>
    <submittedName>
        <fullName evidence="1">Uncharacterized protein</fullName>
    </submittedName>
</protein>
<gene>
    <name evidence="1" type="ORF">O181_005186</name>
</gene>
<proteinExistence type="predicted"/>
<accession>A0A9Q3BID7</accession>
<sequence>MPSLKPNGSNFTEWAKALNGVLLYIFYIVKCTKNLESFDFVTCGSKAIRYLMQCTIPDKLKEMIETKLLPRVVFEIIKKNFMKSTRVTQLEMSTELFELYRQQEGKGTPALMNKIFTLFAKINSLGLILPPEVQGIFLQVLVPPPPGTTQASWYHSITSELEQKGTYGPQGMQQLIKNYLSSINENTMTQSQSVMRLAPQLQNNQALPHKTPIPGINGPMPQGQLAWLR</sequence>
<dbReference type="EMBL" id="AVOT02001051">
    <property type="protein sequence ID" value="MBW0465471.1"/>
    <property type="molecule type" value="Genomic_DNA"/>
</dbReference>
<evidence type="ECO:0000313" key="1">
    <source>
        <dbReference type="EMBL" id="MBW0465471.1"/>
    </source>
</evidence>
<name>A0A9Q3BID7_9BASI</name>